<sequence>MSVLWGKAVSHSTHKNRIDDHAYTHQLLSSNRSASCEKI</sequence>
<evidence type="ECO:0000313" key="1">
    <source>
        <dbReference type="EMBL" id="GAA3727133.1"/>
    </source>
</evidence>
<dbReference type="Proteomes" id="UP001500920">
    <property type="component" value="Unassembled WGS sequence"/>
</dbReference>
<evidence type="ECO:0000313" key="2">
    <source>
        <dbReference type="Proteomes" id="UP001500920"/>
    </source>
</evidence>
<comment type="caution">
    <text evidence="1">The sequence shown here is derived from an EMBL/GenBank/DDBJ whole genome shotgun (WGS) entry which is preliminary data.</text>
</comment>
<gene>
    <name evidence="1" type="ORF">GCM10022378_15410</name>
</gene>
<accession>A0ABP7F2Y2</accession>
<organism evidence="1 2">
    <name type="scientific">Salinicoccus jeotgali</name>
    <dbReference type="NCBI Taxonomy" id="381634"/>
    <lineage>
        <taxon>Bacteria</taxon>
        <taxon>Bacillati</taxon>
        <taxon>Bacillota</taxon>
        <taxon>Bacilli</taxon>
        <taxon>Bacillales</taxon>
        <taxon>Staphylococcaceae</taxon>
        <taxon>Salinicoccus</taxon>
    </lineage>
</organism>
<reference evidence="2" key="1">
    <citation type="journal article" date="2019" name="Int. J. Syst. Evol. Microbiol.">
        <title>The Global Catalogue of Microorganisms (GCM) 10K type strain sequencing project: providing services to taxonomists for standard genome sequencing and annotation.</title>
        <authorList>
            <consortium name="The Broad Institute Genomics Platform"/>
            <consortium name="The Broad Institute Genome Sequencing Center for Infectious Disease"/>
            <person name="Wu L."/>
            <person name="Ma J."/>
        </authorList>
    </citation>
    <scope>NUCLEOTIDE SEQUENCE [LARGE SCALE GENOMIC DNA]</scope>
    <source>
        <strain evidence="2">JCM 16981</strain>
    </source>
</reference>
<dbReference type="EMBL" id="BAABCK010000044">
    <property type="protein sequence ID" value="GAA3727133.1"/>
    <property type="molecule type" value="Genomic_DNA"/>
</dbReference>
<protein>
    <submittedName>
        <fullName evidence="1">Uncharacterized protein</fullName>
    </submittedName>
</protein>
<keyword evidence="2" id="KW-1185">Reference proteome</keyword>
<proteinExistence type="predicted"/>
<name>A0ABP7F2Y2_9STAP</name>